<accession>A0A0M0K1E4</accession>
<feature type="region of interest" description="Disordered" evidence="1">
    <location>
        <begin position="359"/>
        <end position="395"/>
    </location>
</feature>
<dbReference type="EMBL" id="JWZX01001702">
    <property type="protein sequence ID" value="KOO32701.1"/>
    <property type="molecule type" value="Genomic_DNA"/>
</dbReference>
<proteinExistence type="predicted"/>
<feature type="signal peptide" evidence="2">
    <location>
        <begin position="1"/>
        <end position="19"/>
    </location>
</feature>
<evidence type="ECO:0000313" key="4">
    <source>
        <dbReference type="Proteomes" id="UP000037460"/>
    </source>
</evidence>
<name>A0A0M0K1E4_9EUKA</name>
<evidence type="ECO:0000256" key="1">
    <source>
        <dbReference type="SAM" id="MobiDB-lite"/>
    </source>
</evidence>
<dbReference type="Proteomes" id="UP000037460">
    <property type="component" value="Unassembled WGS sequence"/>
</dbReference>
<evidence type="ECO:0000313" key="3">
    <source>
        <dbReference type="EMBL" id="KOO32701.1"/>
    </source>
</evidence>
<gene>
    <name evidence="3" type="ORF">Ctob_006518</name>
</gene>
<organism evidence="3 4">
    <name type="scientific">Chrysochromulina tobinii</name>
    <dbReference type="NCBI Taxonomy" id="1460289"/>
    <lineage>
        <taxon>Eukaryota</taxon>
        <taxon>Haptista</taxon>
        <taxon>Haptophyta</taxon>
        <taxon>Prymnesiophyceae</taxon>
        <taxon>Prymnesiales</taxon>
        <taxon>Chrysochromulinaceae</taxon>
        <taxon>Chrysochromulina</taxon>
    </lineage>
</organism>
<sequence length="395" mass="42610">MQRRILFLAQLMLVVFTDAQPGVYWSILTGSEFCSVSSDGMCITDGSGEYANDEACTIRAEVAMSITATEFDTEEDYDFFTVGATAYSGSTGPTNVQVAAGTVVEWSTDRSYTGAGWTICGTFPVTARNDPHFRLPHGGRADIRGEDGAIYNLLSAKNVSLSALFEAADFTWSKRSVHGTKMAAAFWVIRTYSNDTVTVSYTAAVHGQERYAIVSVVGAEATDNKLHVDAAMPFKLSNLAVTLVGRKLIVETDKWQMAASADPFPFPILNKGKVLMNIEVTPKYDADKDVVAPHGIFGQAYDDDEMAVNGAVDSPTGSEWTTKAQGEGAIEGSIAEYKLADGFSTDFKYSRFDAVRAPHRDVSKLTGPKEKRGKGSSARVEHYAEPEPSAAVGSD</sequence>
<feature type="compositionally biased region" description="Basic and acidic residues" evidence="1">
    <location>
        <begin position="359"/>
        <end position="370"/>
    </location>
</feature>
<feature type="chain" id="PRO_5005602285" evidence="2">
    <location>
        <begin position="20"/>
        <end position="395"/>
    </location>
</feature>
<keyword evidence="4" id="KW-1185">Reference proteome</keyword>
<reference evidence="4" key="1">
    <citation type="journal article" date="2015" name="PLoS Genet.">
        <title>Genome Sequence and Transcriptome Analyses of Chrysochromulina tobin: Metabolic Tools for Enhanced Algal Fitness in the Prominent Order Prymnesiales (Haptophyceae).</title>
        <authorList>
            <person name="Hovde B.T."/>
            <person name="Deodato C.R."/>
            <person name="Hunsperger H.M."/>
            <person name="Ryken S.A."/>
            <person name="Yost W."/>
            <person name="Jha R.K."/>
            <person name="Patterson J."/>
            <person name="Monnat R.J. Jr."/>
            <person name="Barlow S.B."/>
            <person name="Starkenburg S.R."/>
            <person name="Cattolico R.A."/>
        </authorList>
    </citation>
    <scope>NUCLEOTIDE SEQUENCE</scope>
    <source>
        <strain evidence="4">CCMP291</strain>
    </source>
</reference>
<keyword evidence="2" id="KW-0732">Signal</keyword>
<dbReference type="AlphaFoldDB" id="A0A0M0K1E4"/>
<evidence type="ECO:0000256" key="2">
    <source>
        <dbReference type="SAM" id="SignalP"/>
    </source>
</evidence>
<comment type="caution">
    <text evidence="3">The sequence shown here is derived from an EMBL/GenBank/DDBJ whole genome shotgun (WGS) entry which is preliminary data.</text>
</comment>
<protein>
    <submittedName>
        <fullName evidence="3">Coccolith scale associated protein-2</fullName>
    </submittedName>
</protein>